<feature type="region of interest" description="Disordered" evidence="5">
    <location>
        <begin position="1"/>
        <end position="194"/>
    </location>
</feature>
<dbReference type="Gene3D" id="3.90.228.10">
    <property type="match status" value="1"/>
</dbReference>
<dbReference type="GO" id="GO:0005634">
    <property type="term" value="C:nucleus"/>
    <property type="evidence" value="ECO:0007669"/>
    <property type="project" value="UniProtKB-SubCell"/>
</dbReference>
<keyword evidence="2" id="KW-0539">Nucleus</keyword>
<feature type="compositionally biased region" description="Basic and acidic residues" evidence="5">
    <location>
        <begin position="423"/>
        <end position="454"/>
    </location>
</feature>
<gene>
    <name evidence="8" type="ORF">Anas_12921</name>
</gene>
<feature type="domain" description="C3H1-type" evidence="6">
    <location>
        <begin position="336"/>
        <end position="363"/>
    </location>
</feature>
<evidence type="ECO:0000256" key="1">
    <source>
        <dbReference type="ARBA" id="ARBA00004123"/>
    </source>
</evidence>
<dbReference type="InterPro" id="IPR000571">
    <property type="entry name" value="Znf_CCCH"/>
</dbReference>
<evidence type="ECO:0000313" key="8">
    <source>
        <dbReference type="EMBL" id="KAB7502832.1"/>
    </source>
</evidence>
<dbReference type="Proteomes" id="UP000326759">
    <property type="component" value="Unassembled WGS sequence"/>
</dbReference>
<dbReference type="OrthoDB" id="6371790at2759"/>
<dbReference type="InterPro" id="IPR051712">
    <property type="entry name" value="ARTD-AVP"/>
</dbReference>
<keyword evidence="4" id="KW-0479">Metal-binding</keyword>
<proteinExistence type="inferred from homology"/>
<dbReference type="PANTHER" id="PTHR45740:SF2">
    <property type="entry name" value="POLY [ADP-RIBOSE] POLYMERASE"/>
    <property type="match status" value="1"/>
</dbReference>
<feature type="compositionally biased region" description="Basic and acidic residues" evidence="5">
    <location>
        <begin position="185"/>
        <end position="194"/>
    </location>
</feature>
<sequence>NNQRGSQSLSNLSKASETKYSANSGAKPKNFQKTFQKTSTEFPRSTHRPTASAPPRAPPSAPPMAPPNAPPSYEQSVQQQAPYSAQPLFSNPPPLMNNPYQMHGYSQNYQMPGAGYQAPQPPLYSNHPRPARPFYKPERFQYKGPQQRFPGTGHNPQRFQQAPKPTPRTSIQNKSGNTDSSFDSKSQKQDKDDKKKIDINAIVRKLSECDRYFSFLKSLSQKLEINSSDLLKIVKEEDEVFSNMYDSSKKDSVIELCPKIEMCKDHQEKGCIVKDCCKIHLCEDFIFSNCTRKDCPLGHMSNFKSNHNTNILKKYYMTTLPNLTLQQLFQKICNRTVPPKICFDYHHGKCQFADNCTNIHICDSYVNNLGLCSDNNCSLSHNIRDPKIVATFKALGISTNESPRDLLKVLKDMFEEKEEVSDDKEPEKVSKDMPIEKEEVSDDKENSLGKDAQKSKAKKNKTKKSAGANQQTENSTSYCTNFHGSVKFPKVCIDGMKQKCNYVRNGCHYLHCRHKSHWQFGNDDKWYNFHLYHSQILDTKFSDPNCEDLDLPKLDYSRLNPTQRDLITVLGKKSLKIDFNKMTLHCESLDKTYSLRNLTTNSSVLGNNDDDLENYTVFKWYFKDDDGQYKLFDNNDSSSSIIEKAYLKDPNTIAKFNSANFSYSIDFIKMTQENESTHKISASAGAGNCSPDSDGKKILLIAEVIIGKVAQGSPGLTRPPENPFYNCMYDSTADNIQTPSVYVKYSTLEYYPAYIVEFI</sequence>
<feature type="compositionally biased region" description="Polar residues" evidence="5">
    <location>
        <begin position="73"/>
        <end position="89"/>
    </location>
</feature>
<feature type="zinc finger region" description="C3H1-type" evidence="4">
    <location>
        <begin position="336"/>
        <end position="363"/>
    </location>
</feature>
<protein>
    <submittedName>
        <fullName evidence="8">Poly [ADP-ribose] polymerase 12</fullName>
    </submittedName>
</protein>
<feature type="non-terminal residue" evidence="8">
    <location>
        <position position="1"/>
    </location>
</feature>
<feature type="compositionally biased region" description="Polar residues" evidence="5">
    <location>
        <begin position="31"/>
        <end position="43"/>
    </location>
</feature>
<dbReference type="PANTHER" id="PTHR45740">
    <property type="entry name" value="POLY [ADP-RIBOSE] POLYMERASE"/>
    <property type="match status" value="1"/>
</dbReference>
<feature type="compositionally biased region" description="Polar residues" evidence="5">
    <location>
        <begin position="167"/>
        <end position="178"/>
    </location>
</feature>
<organism evidence="8 9">
    <name type="scientific">Armadillidium nasatum</name>
    <dbReference type="NCBI Taxonomy" id="96803"/>
    <lineage>
        <taxon>Eukaryota</taxon>
        <taxon>Metazoa</taxon>
        <taxon>Ecdysozoa</taxon>
        <taxon>Arthropoda</taxon>
        <taxon>Crustacea</taxon>
        <taxon>Multicrustacea</taxon>
        <taxon>Malacostraca</taxon>
        <taxon>Eumalacostraca</taxon>
        <taxon>Peracarida</taxon>
        <taxon>Isopoda</taxon>
        <taxon>Oniscidea</taxon>
        <taxon>Crinocheta</taxon>
        <taxon>Armadillidiidae</taxon>
        <taxon>Armadillidium</taxon>
    </lineage>
</organism>
<keyword evidence="4" id="KW-0862">Zinc</keyword>
<dbReference type="PROSITE" id="PS50918">
    <property type="entry name" value="WWE"/>
    <property type="match status" value="1"/>
</dbReference>
<evidence type="ECO:0000256" key="5">
    <source>
        <dbReference type="SAM" id="MobiDB-lite"/>
    </source>
</evidence>
<keyword evidence="4" id="KW-0863">Zinc-finger</keyword>
<evidence type="ECO:0000259" key="6">
    <source>
        <dbReference type="PROSITE" id="PS50103"/>
    </source>
</evidence>
<reference evidence="8 9" key="1">
    <citation type="journal article" date="2019" name="PLoS Biol.">
        <title>Sex chromosomes control vertical transmission of feminizing Wolbachia symbionts in an isopod.</title>
        <authorList>
            <person name="Becking T."/>
            <person name="Chebbi M.A."/>
            <person name="Giraud I."/>
            <person name="Moumen B."/>
            <person name="Laverre T."/>
            <person name="Caubet Y."/>
            <person name="Peccoud J."/>
            <person name="Gilbert C."/>
            <person name="Cordaux R."/>
        </authorList>
    </citation>
    <scope>NUCLEOTIDE SEQUENCE [LARGE SCALE GENOMIC DNA]</scope>
    <source>
        <strain evidence="8">ANa2</strain>
        <tissue evidence="8">Whole body excluding digestive tract and cuticle</tissue>
    </source>
</reference>
<dbReference type="InterPro" id="IPR004170">
    <property type="entry name" value="WWE_dom"/>
</dbReference>
<feature type="compositionally biased region" description="Basic residues" evidence="5">
    <location>
        <begin position="455"/>
        <end position="464"/>
    </location>
</feature>
<evidence type="ECO:0000259" key="7">
    <source>
        <dbReference type="PROSITE" id="PS50918"/>
    </source>
</evidence>
<accession>A0A5N5T8L3</accession>
<feature type="domain" description="WWE" evidence="7">
    <location>
        <begin position="606"/>
        <end position="685"/>
    </location>
</feature>
<feature type="region of interest" description="Disordered" evidence="5">
    <location>
        <begin position="417"/>
        <end position="475"/>
    </location>
</feature>
<dbReference type="InterPro" id="IPR037197">
    <property type="entry name" value="WWE_dom_sf"/>
</dbReference>
<feature type="compositionally biased region" description="Polar residues" evidence="5">
    <location>
        <begin position="98"/>
        <end position="110"/>
    </location>
</feature>
<dbReference type="Gene3D" id="3.30.720.50">
    <property type="match status" value="1"/>
</dbReference>
<dbReference type="GO" id="GO:0003950">
    <property type="term" value="F:NAD+ poly-ADP-ribosyltransferase activity"/>
    <property type="evidence" value="ECO:0007669"/>
    <property type="project" value="TreeGrafter"/>
</dbReference>
<comment type="subcellular location">
    <subcellularLocation>
        <location evidence="1">Nucleus</location>
    </subcellularLocation>
</comment>
<dbReference type="GO" id="GO:1990404">
    <property type="term" value="F:NAD+-protein mono-ADP-ribosyltransferase activity"/>
    <property type="evidence" value="ECO:0007669"/>
    <property type="project" value="TreeGrafter"/>
</dbReference>
<dbReference type="EMBL" id="SEYY01006631">
    <property type="protein sequence ID" value="KAB7502832.1"/>
    <property type="molecule type" value="Genomic_DNA"/>
</dbReference>
<comment type="similarity">
    <text evidence="3">Belongs to the ARTD/PARP family.</text>
</comment>
<evidence type="ECO:0000313" key="9">
    <source>
        <dbReference type="Proteomes" id="UP000326759"/>
    </source>
</evidence>
<evidence type="ECO:0000256" key="4">
    <source>
        <dbReference type="PROSITE-ProRule" id="PRU00723"/>
    </source>
</evidence>
<dbReference type="AlphaFoldDB" id="A0A5N5T8L3"/>
<dbReference type="PROSITE" id="PS50103">
    <property type="entry name" value="ZF_C3H1"/>
    <property type="match status" value="1"/>
</dbReference>
<keyword evidence="9" id="KW-1185">Reference proteome</keyword>
<dbReference type="Pfam" id="PF02825">
    <property type="entry name" value="WWE"/>
    <property type="match status" value="1"/>
</dbReference>
<feature type="compositionally biased region" description="Polar residues" evidence="5">
    <location>
        <begin position="1"/>
        <end position="24"/>
    </location>
</feature>
<name>A0A5N5T8L3_9CRUS</name>
<feature type="compositionally biased region" description="Pro residues" evidence="5">
    <location>
        <begin position="55"/>
        <end position="70"/>
    </location>
</feature>
<dbReference type="GO" id="GO:0008270">
    <property type="term" value="F:zinc ion binding"/>
    <property type="evidence" value="ECO:0007669"/>
    <property type="project" value="UniProtKB-KW"/>
</dbReference>
<comment type="caution">
    <text evidence="8">The sequence shown here is derived from an EMBL/GenBank/DDBJ whole genome shotgun (WGS) entry which is preliminary data.</text>
</comment>
<dbReference type="SUPFAM" id="SSF117839">
    <property type="entry name" value="WWE domain"/>
    <property type="match status" value="1"/>
</dbReference>
<evidence type="ECO:0000256" key="2">
    <source>
        <dbReference type="ARBA" id="ARBA00023242"/>
    </source>
</evidence>
<evidence type="ECO:0000256" key="3">
    <source>
        <dbReference type="ARBA" id="ARBA00024347"/>
    </source>
</evidence>
<dbReference type="SUPFAM" id="SSF56399">
    <property type="entry name" value="ADP-ribosylation"/>
    <property type="match status" value="1"/>
</dbReference>